<name>A0A8X7CV03_9ARAC</name>
<proteinExistence type="predicted"/>
<evidence type="ECO:0000256" key="1">
    <source>
        <dbReference type="SAM" id="MobiDB-lite"/>
    </source>
</evidence>
<sequence length="114" mass="12759">MPDLSVRWGGGGDKYPVPFCFSSPRKYSQPTLGQRSQRLSLSGFCPKTFPPPSRKRRRLPSTHISSVKGKLFHRHPGKGDATLHCSLRTTKQGSRLFPQNTNLHEWSLSVSLAV</sequence>
<evidence type="ECO:0000313" key="2">
    <source>
        <dbReference type="EMBL" id="GFY79732.1"/>
    </source>
</evidence>
<comment type="caution">
    <text evidence="2">The sequence shown here is derived from an EMBL/GenBank/DDBJ whole genome shotgun (WGS) entry which is preliminary data.</text>
</comment>
<evidence type="ECO:0000313" key="3">
    <source>
        <dbReference type="Proteomes" id="UP000886998"/>
    </source>
</evidence>
<protein>
    <submittedName>
        <fullName evidence="2">Uncharacterized protein</fullName>
    </submittedName>
</protein>
<accession>A0A8X7CV03</accession>
<organism evidence="2 3">
    <name type="scientific">Trichonephila inaurata madagascariensis</name>
    <dbReference type="NCBI Taxonomy" id="2747483"/>
    <lineage>
        <taxon>Eukaryota</taxon>
        <taxon>Metazoa</taxon>
        <taxon>Ecdysozoa</taxon>
        <taxon>Arthropoda</taxon>
        <taxon>Chelicerata</taxon>
        <taxon>Arachnida</taxon>
        <taxon>Araneae</taxon>
        <taxon>Araneomorphae</taxon>
        <taxon>Entelegynae</taxon>
        <taxon>Araneoidea</taxon>
        <taxon>Nephilidae</taxon>
        <taxon>Trichonephila</taxon>
        <taxon>Trichonephila inaurata</taxon>
    </lineage>
</organism>
<gene>
    <name evidence="2" type="ORF">TNIN_393421</name>
</gene>
<dbReference type="Proteomes" id="UP000886998">
    <property type="component" value="Unassembled WGS sequence"/>
</dbReference>
<keyword evidence="3" id="KW-1185">Reference proteome</keyword>
<dbReference type="AlphaFoldDB" id="A0A8X7CV03"/>
<feature type="region of interest" description="Disordered" evidence="1">
    <location>
        <begin position="41"/>
        <end position="60"/>
    </location>
</feature>
<reference evidence="2" key="1">
    <citation type="submission" date="2020-08" db="EMBL/GenBank/DDBJ databases">
        <title>Multicomponent nature underlies the extraordinary mechanical properties of spider dragline silk.</title>
        <authorList>
            <person name="Kono N."/>
            <person name="Nakamura H."/>
            <person name="Mori M."/>
            <person name="Yoshida Y."/>
            <person name="Ohtoshi R."/>
            <person name="Malay A.D."/>
            <person name="Moran D.A.P."/>
            <person name="Tomita M."/>
            <person name="Numata K."/>
            <person name="Arakawa K."/>
        </authorList>
    </citation>
    <scope>NUCLEOTIDE SEQUENCE</scope>
</reference>
<dbReference type="EMBL" id="BMAV01023763">
    <property type="protein sequence ID" value="GFY79732.1"/>
    <property type="molecule type" value="Genomic_DNA"/>
</dbReference>